<keyword evidence="2" id="KW-1185">Reference proteome</keyword>
<dbReference type="STRING" id="1448320.A0A319DRV5"/>
<dbReference type="OrthoDB" id="4358740at2759"/>
<accession>A0A319DRV5</accession>
<evidence type="ECO:0000313" key="1">
    <source>
        <dbReference type="EMBL" id="PYH94003.1"/>
    </source>
</evidence>
<dbReference type="EMBL" id="KZ825881">
    <property type="protein sequence ID" value="PYH94003.1"/>
    <property type="molecule type" value="Genomic_DNA"/>
</dbReference>
<dbReference type="VEuPathDB" id="FungiDB:BO71DRAFT_291001"/>
<sequence length="62" mass="7508">VYIFRQSRRRQSWYLIRWPQEDESLAVRLAYLHNANGFDVSIPFLKNHNLRGLHANPREFPI</sequence>
<protein>
    <submittedName>
        <fullName evidence="1">Uncharacterized protein</fullName>
    </submittedName>
</protein>
<evidence type="ECO:0000313" key="2">
    <source>
        <dbReference type="Proteomes" id="UP000247810"/>
    </source>
</evidence>
<feature type="non-terminal residue" evidence="1">
    <location>
        <position position="1"/>
    </location>
</feature>
<dbReference type="Proteomes" id="UP000247810">
    <property type="component" value="Unassembled WGS sequence"/>
</dbReference>
<proteinExistence type="predicted"/>
<reference evidence="1 2" key="1">
    <citation type="submission" date="2018-02" db="EMBL/GenBank/DDBJ databases">
        <title>The genomes of Aspergillus section Nigri reveals drivers in fungal speciation.</title>
        <authorList>
            <consortium name="DOE Joint Genome Institute"/>
            <person name="Vesth T.C."/>
            <person name="Nybo J."/>
            <person name="Theobald S."/>
            <person name="Brandl J."/>
            <person name="Frisvad J.C."/>
            <person name="Nielsen K.F."/>
            <person name="Lyhne E.K."/>
            <person name="Kogle M.E."/>
            <person name="Kuo A."/>
            <person name="Riley R."/>
            <person name="Clum A."/>
            <person name="Nolan M."/>
            <person name="Lipzen A."/>
            <person name="Salamov A."/>
            <person name="Henrissat B."/>
            <person name="Wiebenga A."/>
            <person name="De vries R.P."/>
            <person name="Grigoriev I.V."/>
            <person name="Mortensen U.H."/>
            <person name="Andersen M.R."/>
            <person name="Baker S.E."/>
        </authorList>
    </citation>
    <scope>NUCLEOTIDE SEQUENCE [LARGE SCALE GENOMIC DNA]</scope>
    <source>
        <strain evidence="1 2">CBS 707.79</strain>
    </source>
</reference>
<name>A0A319DRV5_9EURO</name>
<gene>
    <name evidence="1" type="ORF">BO71DRAFT_291001</name>
</gene>
<dbReference type="AlphaFoldDB" id="A0A319DRV5"/>
<feature type="non-terminal residue" evidence="1">
    <location>
        <position position="62"/>
    </location>
</feature>
<organism evidence="1 2">
    <name type="scientific">Aspergillus ellipticus CBS 707.79</name>
    <dbReference type="NCBI Taxonomy" id="1448320"/>
    <lineage>
        <taxon>Eukaryota</taxon>
        <taxon>Fungi</taxon>
        <taxon>Dikarya</taxon>
        <taxon>Ascomycota</taxon>
        <taxon>Pezizomycotina</taxon>
        <taxon>Eurotiomycetes</taxon>
        <taxon>Eurotiomycetidae</taxon>
        <taxon>Eurotiales</taxon>
        <taxon>Aspergillaceae</taxon>
        <taxon>Aspergillus</taxon>
        <taxon>Aspergillus subgen. Circumdati</taxon>
    </lineage>
</organism>